<sequence length="327" mass="36303">MKLTFSTRIHQSADSLSAALLKKADNHTFSAKTARKLVGIASREVNLSSIVGRQIFFNSTSAESILVDSEAINKLHVVLKGCLKYVRNEDAGAQFNNWLANCAKMLPVERNKDSNSKVEQKDAENKANADRLQRLKLRHGKPELLAIGSNGRVSRLGDYIIKQFNQFDTAAIWHELNMCNSYNASVCGRQNSAYLVGQELVMPYIEGKVPSTGEVLDAVKSLHEQGYMMGDPKPDNFKVTGDSVVPVDFGQVFKVDEHKSLDGSVKYSVVNDYLKGGHNYVHGKIKAEYQEVLMALDESLGKNSPSRYATVSELKNLGYEFGLDYRS</sequence>
<dbReference type="AlphaFoldDB" id="A0A423GNG5"/>
<accession>A0A423GNG5</accession>
<comment type="caution">
    <text evidence="1">The sequence shown here is derived from an EMBL/GenBank/DDBJ whole genome shotgun (WGS) entry which is preliminary data.</text>
</comment>
<dbReference type="Gene3D" id="1.10.510.10">
    <property type="entry name" value="Transferase(Phosphotransferase) domain 1"/>
    <property type="match status" value="1"/>
</dbReference>
<evidence type="ECO:0000313" key="1">
    <source>
        <dbReference type="EMBL" id="ROM93888.1"/>
    </source>
</evidence>
<dbReference type="EMBL" id="MOBI01000021">
    <property type="protein sequence ID" value="ROM93888.1"/>
    <property type="molecule type" value="Genomic_DNA"/>
</dbReference>
<organism evidence="1 2">
    <name type="scientific">Pseudomonas brassicacearum</name>
    <dbReference type="NCBI Taxonomy" id="930166"/>
    <lineage>
        <taxon>Bacteria</taxon>
        <taxon>Pseudomonadati</taxon>
        <taxon>Pseudomonadota</taxon>
        <taxon>Gammaproteobacteria</taxon>
        <taxon>Pseudomonadales</taxon>
        <taxon>Pseudomonadaceae</taxon>
        <taxon>Pseudomonas</taxon>
    </lineage>
</organism>
<dbReference type="SUPFAM" id="SSF56112">
    <property type="entry name" value="Protein kinase-like (PK-like)"/>
    <property type="match status" value="1"/>
</dbReference>
<evidence type="ECO:0000313" key="2">
    <source>
        <dbReference type="Proteomes" id="UP000284684"/>
    </source>
</evidence>
<gene>
    <name evidence="1" type="ORF">BK658_19715</name>
</gene>
<dbReference type="InterPro" id="IPR011009">
    <property type="entry name" value="Kinase-like_dom_sf"/>
</dbReference>
<reference evidence="1 2" key="1">
    <citation type="submission" date="2016-10" db="EMBL/GenBank/DDBJ databases">
        <title>Comparative genome analysis of multiple Pseudomonas spp. focuses on biocontrol and plant growth promoting traits.</title>
        <authorList>
            <person name="Tao X.-Y."/>
            <person name="Taylor C.G."/>
        </authorList>
    </citation>
    <scope>NUCLEOTIDE SEQUENCE [LARGE SCALE GENOMIC DNA]</scope>
    <source>
        <strain evidence="1 2">37D10</strain>
    </source>
</reference>
<name>A0A423GNG5_9PSED</name>
<proteinExistence type="predicted"/>
<protein>
    <submittedName>
        <fullName evidence="1">Uncharacterized protein</fullName>
    </submittedName>
</protein>
<dbReference type="Proteomes" id="UP000284684">
    <property type="component" value="Unassembled WGS sequence"/>
</dbReference>